<dbReference type="PANTHER" id="PTHR13318">
    <property type="entry name" value="PARTNER OF PAIRED, ISOFORM B-RELATED"/>
    <property type="match status" value="1"/>
</dbReference>
<gene>
    <name evidence="2" type="ORF">OEZ85_001279</name>
</gene>
<dbReference type="Gene3D" id="3.80.10.10">
    <property type="entry name" value="Ribonuclease Inhibitor"/>
    <property type="match status" value="2"/>
</dbReference>
<dbReference type="InterPro" id="IPR032675">
    <property type="entry name" value="LRR_dom_sf"/>
</dbReference>
<comment type="subcellular location">
    <subcellularLocation>
        <location evidence="1">Cytoplasm</location>
        <location evidence="1">Cytoskeleton</location>
        <location evidence="1">Cilium axoneme</location>
    </subcellularLocation>
</comment>
<evidence type="ECO:0000256" key="1">
    <source>
        <dbReference type="ARBA" id="ARBA00004430"/>
    </source>
</evidence>
<name>A0ABY8UNP2_TETOB</name>
<dbReference type="EMBL" id="CP126222">
    <property type="protein sequence ID" value="WIA22905.1"/>
    <property type="molecule type" value="Genomic_DNA"/>
</dbReference>
<protein>
    <submittedName>
        <fullName evidence="2">Uncharacterized protein</fullName>
    </submittedName>
</protein>
<dbReference type="Proteomes" id="UP001244341">
    <property type="component" value="Chromosome 15b"/>
</dbReference>
<accession>A0ABY8UNP2</accession>
<evidence type="ECO:0000313" key="2">
    <source>
        <dbReference type="EMBL" id="WIA22905.1"/>
    </source>
</evidence>
<reference evidence="2 3" key="1">
    <citation type="submission" date="2023-05" db="EMBL/GenBank/DDBJ databases">
        <title>A 100% complete, gapless, phased diploid assembly of the Scenedesmus obliquus UTEX 3031 genome.</title>
        <authorList>
            <person name="Biondi T.C."/>
            <person name="Hanschen E.R."/>
            <person name="Kwon T."/>
            <person name="Eng W."/>
            <person name="Kruse C.P.S."/>
            <person name="Koehler S.I."/>
            <person name="Kunde Y."/>
            <person name="Gleasner C.D."/>
            <person name="You Mak K.T."/>
            <person name="Polle J."/>
            <person name="Hovde B.T."/>
            <person name="Starkenburg S.R."/>
        </authorList>
    </citation>
    <scope>NUCLEOTIDE SEQUENCE [LARGE SCALE GENOMIC DNA]</scope>
    <source>
        <strain evidence="2 3">DOE0152z</strain>
    </source>
</reference>
<keyword evidence="3" id="KW-1185">Reference proteome</keyword>
<organism evidence="2 3">
    <name type="scientific">Tetradesmus obliquus</name>
    <name type="common">Green alga</name>
    <name type="synonym">Acutodesmus obliquus</name>
    <dbReference type="NCBI Taxonomy" id="3088"/>
    <lineage>
        <taxon>Eukaryota</taxon>
        <taxon>Viridiplantae</taxon>
        <taxon>Chlorophyta</taxon>
        <taxon>core chlorophytes</taxon>
        <taxon>Chlorophyceae</taxon>
        <taxon>CS clade</taxon>
        <taxon>Sphaeropleales</taxon>
        <taxon>Scenedesmaceae</taxon>
        <taxon>Tetradesmus</taxon>
    </lineage>
</organism>
<proteinExistence type="predicted"/>
<sequence>MHMSHPTSKLPGLNEAERAAAFAALGKALNQAAATPHSLRLRSCKLEVADWDCAHILQQLPVNTLTSLDLQLDLTGPCDEAECVQRLAGVRAALPQLQQLRELSLTVDCITSRGFGDAHLKHVDPLLLQPGQQPLLGLTYLTSLKLNALWSFETLRHLPASLLELDYIWDYDAASHPLNLAHLTALTKLATGEHVPVFSDAQLPRSLRHLVCGRLQDIQPLLPLRYLRRLDIQSSRSTAAELDRLSSLTALTQISLGYRQIDCLNTAHCVGVDERSMAPSAACAAWPALSCKLRQLHIEVIYEFRTEDPALRGLSAAAVAAIGSLSALTSLKLTFVDSLEATPTQLAEALRRCTALQQLSLGCVELQWLPAGQAAEDDDDEDQAKAAGMEAVAAAVASLPSLQSLSIFELPLSVQATATLASAAAGTQLTMLQLDGCGVTPAGLAAIALGLPNLRHLDADVHGDVTAVIPVLARLPLQRLQLGHICTFSTESLAVFLPSWRSLLR</sequence>
<evidence type="ECO:0000313" key="3">
    <source>
        <dbReference type="Proteomes" id="UP001244341"/>
    </source>
</evidence>
<dbReference type="SUPFAM" id="SSF52047">
    <property type="entry name" value="RNI-like"/>
    <property type="match status" value="1"/>
</dbReference>